<dbReference type="PANTHER" id="PTHR47752:SF1">
    <property type="entry name" value="HTH-TYPE TRANSCRIPTIONAL REPRESSOR FABR"/>
    <property type="match status" value="1"/>
</dbReference>
<dbReference type="PANTHER" id="PTHR47752">
    <property type="entry name" value="HTH-TYPE TRANSCRIPTIONAL REPRESSOR FABR"/>
    <property type="match status" value="1"/>
</dbReference>
<dbReference type="PROSITE" id="PS50977">
    <property type="entry name" value="HTH_TETR_2"/>
    <property type="match status" value="1"/>
</dbReference>
<proteinExistence type="predicted"/>
<evidence type="ECO:0000259" key="5">
    <source>
        <dbReference type="PROSITE" id="PS50977"/>
    </source>
</evidence>
<comment type="caution">
    <text evidence="6">The sequence shown here is derived from an EMBL/GenBank/DDBJ whole genome shotgun (WGS) entry which is preliminary data.</text>
</comment>
<dbReference type="Pfam" id="PF21943">
    <property type="entry name" value="TetR_C_46"/>
    <property type="match status" value="1"/>
</dbReference>
<dbReference type="GO" id="GO:0003677">
    <property type="term" value="F:DNA binding"/>
    <property type="evidence" value="ECO:0007669"/>
    <property type="project" value="UniProtKB-UniRule"/>
</dbReference>
<evidence type="ECO:0000256" key="2">
    <source>
        <dbReference type="ARBA" id="ARBA00023125"/>
    </source>
</evidence>
<dbReference type="InterPro" id="IPR054129">
    <property type="entry name" value="DesT_TetR_C"/>
</dbReference>
<keyword evidence="2 4" id="KW-0238">DNA-binding</keyword>
<keyword evidence="7" id="KW-1185">Reference proteome</keyword>
<organism evidence="6 7">
    <name type="scientific">Actinospica acidithermotolerans</name>
    <dbReference type="NCBI Taxonomy" id="2828514"/>
    <lineage>
        <taxon>Bacteria</taxon>
        <taxon>Bacillati</taxon>
        <taxon>Actinomycetota</taxon>
        <taxon>Actinomycetes</taxon>
        <taxon>Catenulisporales</taxon>
        <taxon>Actinospicaceae</taxon>
        <taxon>Actinospica</taxon>
    </lineage>
</organism>
<dbReference type="InterPro" id="IPR009057">
    <property type="entry name" value="Homeodomain-like_sf"/>
</dbReference>
<evidence type="ECO:0000256" key="4">
    <source>
        <dbReference type="PROSITE-ProRule" id="PRU00335"/>
    </source>
</evidence>
<name>A0A941EJ35_9ACTN</name>
<dbReference type="Pfam" id="PF00440">
    <property type="entry name" value="TetR_N"/>
    <property type="match status" value="1"/>
</dbReference>
<accession>A0A941EJ35</accession>
<dbReference type="InterPro" id="IPR050692">
    <property type="entry name" value="HTH_transcr_repressor_FabR"/>
</dbReference>
<dbReference type="Gene3D" id="1.10.357.10">
    <property type="entry name" value="Tetracycline Repressor, domain 2"/>
    <property type="match status" value="1"/>
</dbReference>
<evidence type="ECO:0000256" key="3">
    <source>
        <dbReference type="ARBA" id="ARBA00023163"/>
    </source>
</evidence>
<feature type="domain" description="HTH tetR-type" evidence="5">
    <location>
        <begin position="33"/>
        <end position="93"/>
    </location>
</feature>
<dbReference type="AlphaFoldDB" id="A0A941EJ35"/>
<evidence type="ECO:0000313" key="6">
    <source>
        <dbReference type="EMBL" id="MBR7831333.1"/>
    </source>
</evidence>
<dbReference type="SUPFAM" id="SSF46689">
    <property type="entry name" value="Homeodomain-like"/>
    <property type="match status" value="1"/>
</dbReference>
<dbReference type="EMBL" id="JAGSOH010000215">
    <property type="protein sequence ID" value="MBR7831333.1"/>
    <property type="molecule type" value="Genomic_DNA"/>
</dbReference>
<dbReference type="InterPro" id="IPR001647">
    <property type="entry name" value="HTH_TetR"/>
</dbReference>
<dbReference type="Proteomes" id="UP000676325">
    <property type="component" value="Unassembled WGS sequence"/>
</dbReference>
<evidence type="ECO:0000313" key="7">
    <source>
        <dbReference type="Proteomes" id="UP000676325"/>
    </source>
</evidence>
<sequence>MAEIETSSTETAAAGTVIGASVPLTGVRSAKKLATRQTLLDAALRLMEQQSLSSLGLREVTREAGIAPAAFYRHFADLGELGVALVEESLGSMHELIRDIRTPDAETEDVMRRTVDVVVAHVRANVPHFRFVARERHGGVAAVRAAIAAQLDTFIDELVEDLKLQPESEGWDSQELRVLARLYVNVIMLTVADLLDSGLENPLEEARIVAEALTQLRLVTVGRLHWPTDRP</sequence>
<protein>
    <submittedName>
        <fullName evidence="6">TetR family transcriptional regulator</fullName>
    </submittedName>
</protein>
<evidence type="ECO:0000256" key="1">
    <source>
        <dbReference type="ARBA" id="ARBA00023015"/>
    </source>
</evidence>
<dbReference type="Gene3D" id="1.10.10.60">
    <property type="entry name" value="Homeodomain-like"/>
    <property type="match status" value="1"/>
</dbReference>
<feature type="DNA-binding region" description="H-T-H motif" evidence="4">
    <location>
        <begin position="56"/>
        <end position="75"/>
    </location>
</feature>
<keyword evidence="1" id="KW-0805">Transcription regulation</keyword>
<reference evidence="6" key="1">
    <citation type="submission" date="2021-04" db="EMBL/GenBank/DDBJ databases">
        <title>Genome based classification of Actinospica acidithermotolerans sp. nov., an actinobacterium isolated from an Indonesian hot spring.</title>
        <authorList>
            <person name="Kusuma A.B."/>
            <person name="Putra K.E."/>
            <person name="Nafisah S."/>
            <person name="Loh J."/>
            <person name="Nouioui I."/>
            <person name="Goodfellow M."/>
        </authorList>
    </citation>
    <scope>NUCLEOTIDE SEQUENCE</scope>
    <source>
        <strain evidence="6">MGRD01-02</strain>
    </source>
</reference>
<keyword evidence="3" id="KW-0804">Transcription</keyword>
<gene>
    <name evidence="6" type="ORF">KDK95_33825</name>
</gene>